<evidence type="ECO:0000256" key="2">
    <source>
        <dbReference type="ARBA" id="ARBA00006285"/>
    </source>
</evidence>
<keyword evidence="4" id="KW-0378">Hydrolase</keyword>
<name>A0ABM0MV23_SACKO</name>
<comment type="catalytic activity">
    <reaction evidence="1">
        <text>Hydrolysis of terminal non-reducing N-acetyl-D-hexosamine residues in N-acetyl-beta-D-hexosaminides.</text>
        <dbReference type="EC" id="3.2.1.52"/>
    </reaction>
</comment>
<accession>A0ABM0MV23</accession>
<dbReference type="SUPFAM" id="SSF51445">
    <property type="entry name" value="(Trans)glycosidases"/>
    <property type="match status" value="1"/>
</dbReference>
<dbReference type="InterPro" id="IPR015883">
    <property type="entry name" value="Glyco_hydro_20_cat"/>
</dbReference>
<feature type="domain" description="Glycoside hydrolase family 20 catalytic" evidence="6">
    <location>
        <begin position="3"/>
        <end position="146"/>
    </location>
</feature>
<dbReference type="EC" id="3.2.1.52" evidence="3"/>
<evidence type="ECO:0000256" key="5">
    <source>
        <dbReference type="SAM" id="MobiDB-lite"/>
    </source>
</evidence>
<evidence type="ECO:0000313" key="7">
    <source>
        <dbReference type="Proteomes" id="UP000694865"/>
    </source>
</evidence>
<dbReference type="GeneID" id="102803874"/>
<dbReference type="Proteomes" id="UP000694865">
    <property type="component" value="Unplaced"/>
</dbReference>
<evidence type="ECO:0000256" key="1">
    <source>
        <dbReference type="ARBA" id="ARBA00001231"/>
    </source>
</evidence>
<gene>
    <name evidence="8" type="primary">LOC102803874</name>
</gene>
<dbReference type="Gene3D" id="3.20.20.80">
    <property type="entry name" value="Glycosidases"/>
    <property type="match status" value="1"/>
</dbReference>
<dbReference type="PANTHER" id="PTHR21040:SF8">
    <property type="entry name" value="BCDNA.GH04120"/>
    <property type="match status" value="1"/>
</dbReference>
<feature type="non-terminal residue" evidence="8">
    <location>
        <position position="1"/>
    </location>
</feature>
<dbReference type="RefSeq" id="XP_006823864.1">
    <property type="nucleotide sequence ID" value="XM_006823801.1"/>
</dbReference>
<evidence type="ECO:0000256" key="3">
    <source>
        <dbReference type="ARBA" id="ARBA00012663"/>
    </source>
</evidence>
<dbReference type="InterPro" id="IPR017853">
    <property type="entry name" value="GH"/>
</dbReference>
<proteinExistence type="inferred from homology"/>
<organism evidence="7 8">
    <name type="scientific">Saccoglossus kowalevskii</name>
    <name type="common">Acorn worm</name>
    <dbReference type="NCBI Taxonomy" id="10224"/>
    <lineage>
        <taxon>Eukaryota</taxon>
        <taxon>Metazoa</taxon>
        <taxon>Hemichordata</taxon>
        <taxon>Enteropneusta</taxon>
        <taxon>Harrimaniidae</taxon>
        <taxon>Saccoglossus</taxon>
    </lineage>
</organism>
<keyword evidence="7" id="KW-1185">Reference proteome</keyword>
<feature type="compositionally biased region" description="Polar residues" evidence="5">
    <location>
        <begin position="163"/>
        <end position="180"/>
    </location>
</feature>
<reference evidence="8" key="1">
    <citation type="submission" date="2025-08" db="UniProtKB">
        <authorList>
            <consortium name="RefSeq"/>
        </authorList>
    </citation>
    <scope>IDENTIFICATION</scope>
    <source>
        <tissue evidence="8">Testes</tissue>
    </source>
</reference>
<dbReference type="InterPro" id="IPR038901">
    <property type="entry name" value="HEXDC-like"/>
</dbReference>
<sequence length="195" mass="22282">LEDIMMLQKIAKENNMEYIPLIQTFGHFEFVLKHEKFADLREVPQYSQSLCPSRQNSLEIIHLMIDQIMSTHPASKYLHIGADEVYALGKCNICTGRLETEFSGDLQSLFLSHVTAVSRYIKKKYPATVVIMWDDMLRNINTTKGEGCQKELQTMVRIAANQTESKTNRESVASQRSLPTKSDRITNKKRLGVAN</sequence>
<dbReference type="PANTHER" id="PTHR21040">
    <property type="entry name" value="BCDNA.GH04120"/>
    <property type="match status" value="1"/>
</dbReference>
<evidence type="ECO:0000259" key="6">
    <source>
        <dbReference type="Pfam" id="PF00728"/>
    </source>
</evidence>
<evidence type="ECO:0000256" key="4">
    <source>
        <dbReference type="ARBA" id="ARBA00022801"/>
    </source>
</evidence>
<evidence type="ECO:0000313" key="8">
    <source>
        <dbReference type="RefSeq" id="XP_006823864.1"/>
    </source>
</evidence>
<dbReference type="Pfam" id="PF00728">
    <property type="entry name" value="Glyco_hydro_20"/>
    <property type="match status" value="1"/>
</dbReference>
<protein>
    <recommendedName>
        <fullName evidence="3">beta-N-acetylhexosaminidase</fullName>
        <ecNumber evidence="3">3.2.1.52</ecNumber>
    </recommendedName>
</protein>
<feature type="region of interest" description="Disordered" evidence="5">
    <location>
        <begin position="163"/>
        <end position="195"/>
    </location>
</feature>
<comment type="similarity">
    <text evidence="2">Belongs to the glycosyl hydrolase 20 family.</text>
</comment>